<evidence type="ECO:0000313" key="3">
    <source>
        <dbReference type="Proteomes" id="UP001321479"/>
    </source>
</evidence>
<keyword evidence="1" id="KW-0472">Membrane</keyword>
<accession>A0ABM7NTC9</accession>
<organism evidence="2 3">
    <name type="scientific">Cotonvirus japonicus</name>
    <dbReference type="NCBI Taxonomy" id="2811091"/>
    <lineage>
        <taxon>Viruses</taxon>
        <taxon>Varidnaviria</taxon>
        <taxon>Bamfordvirae</taxon>
        <taxon>Nucleocytoviricota</taxon>
        <taxon>Megaviricetes</taxon>
        <taxon>Imitervirales</taxon>
        <taxon>Mimiviridae</taxon>
        <taxon>Megamimivirinae</taxon>
        <taxon>Cotonvirus</taxon>
        <taxon>Cotonvirus japonicum</taxon>
    </lineage>
</organism>
<keyword evidence="3" id="KW-1185">Reference proteome</keyword>
<dbReference type="EMBL" id="AP024483">
    <property type="protein sequence ID" value="BCS83366.1"/>
    <property type="molecule type" value="Genomic_DNA"/>
</dbReference>
<dbReference type="Proteomes" id="UP001321479">
    <property type="component" value="Segment"/>
</dbReference>
<proteinExistence type="predicted"/>
<evidence type="ECO:0000256" key="1">
    <source>
        <dbReference type="SAM" id="Phobius"/>
    </source>
</evidence>
<name>A0ABM7NTC9_9VIRU</name>
<protein>
    <submittedName>
        <fullName evidence="2">Uncharacterized protein</fullName>
    </submittedName>
</protein>
<keyword evidence="1" id="KW-1133">Transmembrane helix</keyword>
<evidence type="ECO:0000313" key="2">
    <source>
        <dbReference type="EMBL" id="BCS83366.1"/>
    </source>
</evidence>
<keyword evidence="1" id="KW-0812">Transmembrane</keyword>
<dbReference type="InterPro" id="IPR003424">
    <property type="entry name" value="ELH"/>
</dbReference>
<reference evidence="2 3" key="1">
    <citation type="submission" date="2021-02" db="EMBL/GenBank/DDBJ databases">
        <title>Cotonvirus japonicus, which uses Golgi apparatus of host cells for its virion factory, phylogenetically links tailed tupanvirus and icosahedral mimivirus.</title>
        <authorList>
            <person name="Takahashi H."/>
            <person name="Fukaya S."/>
            <person name="Song C."/>
            <person name="Murata K."/>
            <person name="Takemura M."/>
        </authorList>
    </citation>
    <scope>NUCLEOTIDE SEQUENCE [LARGE SCALE GENOMIC DNA]</scope>
</reference>
<feature type="transmembrane region" description="Helical" evidence="1">
    <location>
        <begin position="12"/>
        <end position="34"/>
    </location>
</feature>
<sequence>MALLYGIHTTTSFYIFVTIIYSFKNLVISLITYIKYLYTKKSTIYPNNELNELNESSECPKDEITKDLKNITDSQIEFIDIEDRKKIANLRLKWLDQSSKTKNIQNIINKKRQRNLLNESNYRGNNHNDQVLQDWLS</sequence>
<dbReference type="RefSeq" id="YP_010841974.1">
    <property type="nucleotide sequence ID" value="NC_079139.1"/>
</dbReference>
<dbReference type="Pfam" id="PF02323">
    <property type="entry name" value="ELH"/>
    <property type="match status" value="1"/>
</dbReference>
<dbReference type="GeneID" id="80558571"/>